<keyword evidence="4" id="KW-0378">Hydrolase</keyword>
<feature type="domain" description="Amidase" evidence="7">
    <location>
        <begin position="63"/>
        <end position="533"/>
    </location>
</feature>
<dbReference type="EC" id="3.5.1.4" evidence="3"/>
<dbReference type="HOGENOM" id="CLU_009600_9_3_1"/>
<dbReference type="PANTHER" id="PTHR46072">
    <property type="entry name" value="AMIDASE-RELATED-RELATED"/>
    <property type="match status" value="1"/>
</dbReference>
<evidence type="ECO:0000313" key="9">
    <source>
        <dbReference type="Proteomes" id="UP000027265"/>
    </source>
</evidence>
<dbReference type="STRING" id="933084.A0A067Q010"/>
<feature type="binding site" evidence="6">
    <location>
        <begin position="206"/>
        <end position="209"/>
    </location>
    <ligand>
        <name>substrate</name>
    </ligand>
</feature>
<feature type="active site" description="Charge relay system" evidence="5">
    <location>
        <position position="185"/>
    </location>
</feature>
<proteinExistence type="inferred from homology"/>
<dbReference type="InParanoid" id="A0A067Q010"/>
<evidence type="ECO:0000256" key="3">
    <source>
        <dbReference type="ARBA" id="ARBA00012922"/>
    </source>
</evidence>
<dbReference type="PANTHER" id="PTHR46072:SF10">
    <property type="entry name" value="ACETAMIDASE"/>
    <property type="match status" value="1"/>
</dbReference>
<dbReference type="Proteomes" id="UP000027265">
    <property type="component" value="Unassembled WGS sequence"/>
</dbReference>
<reference evidence="9" key="1">
    <citation type="journal article" date="2014" name="Proc. Natl. Acad. Sci. U.S.A.">
        <title>Extensive sampling of basidiomycete genomes demonstrates inadequacy of the white-rot/brown-rot paradigm for wood decay fungi.</title>
        <authorList>
            <person name="Riley R."/>
            <person name="Salamov A.A."/>
            <person name="Brown D.W."/>
            <person name="Nagy L.G."/>
            <person name="Floudas D."/>
            <person name="Held B.W."/>
            <person name="Levasseur A."/>
            <person name="Lombard V."/>
            <person name="Morin E."/>
            <person name="Otillar R."/>
            <person name="Lindquist E.A."/>
            <person name="Sun H."/>
            <person name="LaButti K.M."/>
            <person name="Schmutz J."/>
            <person name="Jabbour D."/>
            <person name="Luo H."/>
            <person name="Baker S.E."/>
            <person name="Pisabarro A.G."/>
            <person name="Walton J.D."/>
            <person name="Blanchette R.A."/>
            <person name="Henrissat B."/>
            <person name="Martin F."/>
            <person name="Cullen D."/>
            <person name="Hibbett D.S."/>
            <person name="Grigoriev I.V."/>
        </authorList>
    </citation>
    <scope>NUCLEOTIDE SEQUENCE [LARGE SCALE GENOMIC DNA]</scope>
    <source>
        <strain evidence="9">MUCL 33604</strain>
    </source>
</reference>
<feature type="active site" description="Charge relay system" evidence="5">
    <location>
        <position position="110"/>
    </location>
</feature>
<evidence type="ECO:0000259" key="7">
    <source>
        <dbReference type="Pfam" id="PF01425"/>
    </source>
</evidence>
<dbReference type="Gene3D" id="3.90.1300.10">
    <property type="entry name" value="Amidase signature (AS) domain"/>
    <property type="match status" value="1"/>
</dbReference>
<dbReference type="AlphaFoldDB" id="A0A067Q010"/>
<feature type="binding site" evidence="6">
    <location>
        <position position="185"/>
    </location>
    <ligand>
        <name>substrate</name>
    </ligand>
</feature>
<feature type="active site" description="Acyl-ester intermediate" evidence="5">
    <location>
        <position position="209"/>
    </location>
</feature>
<name>A0A067Q010_9AGAM</name>
<organism evidence="8 9">
    <name type="scientific">Jaapia argillacea MUCL 33604</name>
    <dbReference type="NCBI Taxonomy" id="933084"/>
    <lineage>
        <taxon>Eukaryota</taxon>
        <taxon>Fungi</taxon>
        <taxon>Dikarya</taxon>
        <taxon>Basidiomycota</taxon>
        <taxon>Agaricomycotina</taxon>
        <taxon>Agaricomycetes</taxon>
        <taxon>Agaricomycetidae</taxon>
        <taxon>Jaapiales</taxon>
        <taxon>Jaapiaceae</taxon>
        <taxon>Jaapia</taxon>
    </lineage>
</organism>
<dbReference type="SUPFAM" id="SSF75304">
    <property type="entry name" value="Amidase signature (AS) enzymes"/>
    <property type="match status" value="1"/>
</dbReference>
<dbReference type="PIRSF" id="PIRSF001221">
    <property type="entry name" value="Amidase_fungi"/>
    <property type="match status" value="1"/>
</dbReference>
<gene>
    <name evidence="8" type="ORF">JAAARDRAFT_32815</name>
</gene>
<dbReference type="InterPro" id="IPR036928">
    <property type="entry name" value="AS_sf"/>
</dbReference>
<evidence type="ECO:0000256" key="1">
    <source>
        <dbReference type="ARBA" id="ARBA00001311"/>
    </source>
</evidence>
<protein>
    <recommendedName>
        <fullName evidence="3">amidase</fullName>
        <ecNumber evidence="3">3.5.1.4</ecNumber>
    </recommendedName>
</protein>
<evidence type="ECO:0000256" key="5">
    <source>
        <dbReference type="PIRSR" id="PIRSR001221-1"/>
    </source>
</evidence>
<accession>A0A067Q010</accession>
<dbReference type="FunFam" id="3.90.1300.10:FF:000003">
    <property type="entry name" value="Amidase signature enzyme"/>
    <property type="match status" value="1"/>
</dbReference>
<dbReference type="EMBL" id="KL197714">
    <property type="protein sequence ID" value="KDQ60413.1"/>
    <property type="molecule type" value="Genomic_DNA"/>
</dbReference>
<dbReference type="InterPro" id="IPR023631">
    <property type="entry name" value="Amidase_dom"/>
</dbReference>
<evidence type="ECO:0000256" key="6">
    <source>
        <dbReference type="PIRSR" id="PIRSR001221-2"/>
    </source>
</evidence>
<comment type="catalytic activity">
    <reaction evidence="1">
        <text>a monocarboxylic acid amide + H2O = a monocarboxylate + NH4(+)</text>
        <dbReference type="Rhea" id="RHEA:12020"/>
        <dbReference type="ChEBI" id="CHEBI:15377"/>
        <dbReference type="ChEBI" id="CHEBI:28938"/>
        <dbReference type="ChEBI" id="CHEBI:35757"/>
        <dbReference type="ChEBI" id="CHEBI:83628"/>
        <dbReference type="EC" id="3.5.1.4"/>
    </reaction>
</comment>
<evidence type="ECO:0000313" key="8">
    <source>
        <dbReference type="EMBL" id="KDQ60413.1"/>
    </source>
</evidence>
<comment type="similarity">
    <text evidence="2">Belongs to the amidase family.</text>
</comment>
<evidence type="ECO:0000256" key="4">
    <source>
        <dbReference type="ARBA" id="ARBA00022801"/>
    </source>
</evidence>
<evidence type="ECO:0000256" key="2">
    <source>
        <dbReference type="ARBA" id="ARBA00009199"/>
    </source>
</evidence>
<feature type="binding site" evidence="6">
    <location>
        <position position="159"/>
    </location>
    <ligand>
        <name>substrate</name>
    </ligand>
</feature>
<keyword evidence="9" id="KW-1185">Reference proteome</keyword>
<dbReference type="GO" id="GO:0004040">
    <property type="term" value="F:amidase activity"/>
    <property type="evidence" value="ECO:0007669"/>
    <property type="project" value="UniProtKB-EC"/>
</dbReference>
<sequence length="555" mass="61591">MLFSYLAHRRTCNAKQKERQDRISNLTEPFQGPLSPYDVNLLAKPTSELISAVQRGYTAPRDILIAYSKKAIEAHEATNCLTEVMIDQAELWAEKVDTKGPLVGVPISLKDTVCVEGFDSCIGYAGWVGKPAEKDSAIIRLLKDAGAVPFVKTNVPITLLSFESASDVWGTTENPHKKGYSPGGSTGGEAALLAFGGSRIGIGTDVAGSVRVPSHYSGVYTIKASTQRFMKAGNATSVPGQEGVAAVYSPMARTLEDLETAWRGIMSMKPWTYDYSCLPIPWRNVDLSEKKKLKWGVMWNDGVVTPSPACTRALVEVVSVLRDNGHQIVSVNPPSPYEGFEIGAQLLADACKVSTFPILPAEHSDPGMVPALRMYHLPLFLKRIYAFYLRHIRRDPMYAHLVETWHKKSAIEYFALVARKEAYKARWFDWWEEQGDLDFILTVPNACPAVPHRGMKDAWTSCGYSFLFNILDYSAGVLPITHVDREQDALSPIFRPSNAIERGAYKLYDADKMHGLPVGVQVIGRRLEEEKVLEGMKVVEKLLRLDGKAYELLNC</sequence>
<dbReference type="OrthoDB" id="6428749at2759"/>
<dbReference type="Pfam" id="PF01425">
    <property type="entry name" value="Amidase"/>
    <property type="match status" value="1"/>
</dbReference>